<dbReference type="AlphaFoldDB" id="A0A1I5TXG0"/>
<dbReference type="OrthoDB" id="195456at2"/>
<accession>A0A1I5TXG0</accession>
<dbReference type="Proteomes" id="UP000199306">
    <property type="component" value="Unassembled WGS sequence"/>
</dbReference>
<dbReference type="Pfam" id="PF11138">
    <property type="entry name" value="DUF2911"/>
    <property type="match status" value="1"/>
</dbReference>
<dbReference type="RefSeq" id="WP_092017520.1">
    <property type="nucleotide sequence ID" value="NZ_FOXH01000006.1"/>
</dbReference>
<evidence type="ECO:0000313" key="2">
    <source>
        <dbReference type="Proteomes" id="UP000199306"/>
    </source>
</evidence>
<proteinExistence type="predicted"/>
<dbReference type="EMBL" id="FOXH01000006">
    <property type="protein sequence ID" value="SFP87699.1"/>
    <property type="molecule type" value="Genomic_DNA"/>
</dbReference>
<sequence>MKKIFNTISIILICASGLRAQLTFPPDGGNKKALIGERIGITDVAISYSRPAVKGREGKIWGQLVHYGYKYLDFGTSKEAPWRAGANECTTISFSTDVTVEGKTLPAGKYGLFMAVQENDITLIFSKNSEAWGSFFYTPKEDVLRVNVKQLKNQPMVERLSFDFSEQTDSSAVVALLWEHWKIPFKITVNVKETVIASLRRELQGEKGFSWFAFVEAANYCLQNNTNLEEGLSWAESAITENYIGQANFTTLRTKANLLKKLGRTPESESTMKEALAKGTFAEVNQFGQRLLAQKKTAEALDVFRFNATKNPKEFQALTGLAKAYSVNGDLKSAGKYIKLAAAEAQTPEDKEKADKMAKMLAEGKSLPIEM</sequence>
<evidence type="ECO:0000313" key="1">
    <source>
        <dbReference type="EMBL" id="SFP87699.1"/>
    </source>
</evidence>
<evidence type="ECO:0008006" key="3">
    <source>
        <dbReference type="Google" id="ProtNLM"/>
    </source>
</evidence>
<dbReference type="Gene3D" id="1.25.40.10">
    <property type="entry name" value="Tetratricopeptide repeat domain"/>
    <property type="match status" value="1"/>
</dbReference>
<keyword evidence="2" id="KW-1185">Reference proteome</keyword>
<dbReference type="STRING" id="1079859.SAMN04515674_106253"/>
<dbReference type="SUPFAM" id="SSF81901">
    <property type="entry name" value="HCP-like"/>
    <property type="match status" value="1"/>
</dbReference>
<organism evidence="1 2">
    <name type="scientific">Pseudarcicella hirudinis</name>
    <dbReference type="NCBI Taxonomy" id="1079859"/>
    <lineage>
        <taxon>Bacteria</taxon>
        <taxon>Pseudomonadati</taxon>
        <taxon>Bacteroidota</taxon>
        <taxon>Cytophagia</taxon>
        <taxon>Cytophagales</taxon>
        <taxon>Flectobacillaceae</taxon>
        <taxon>Pseudarcicella</taxon>
    </lineage>
</organism>
<gene>
    <name evidence="1" type="ORF">SAMN04515674_106253</name>
</gene>
<reference evidence="1 2" key="1">
    <citation type="submission" date="2016-10" db="EMBL/GenBank/DDBJ databases">
        <authorList>
            <person name="de Groot N.N."/>
        </authorList>
    </citation>
    <scope>NUCLEOTIDE SEQUENCE [LARGE SCALE GENOMIC DNA]</scope>
    <source>
        <strain evidence="2">E92,LMG 26720,CCM 7988</strain>
    </source>
</reference>
<name>A0A1I5TXG0_9BACT</name>
<dbReference type="InterPro" id="IPR021314">
    <property type="entry name" value="DUF2911"/>
</dbReference>
<dbReference type="InterPro" id="IPR011990">
    <property type="entry name" value="TPR-like_helical_dom_sf"/>
</dbReference>
<protein>
    <recommendedName>
        <fullName evidence="3">DUF2911 domain-containing protein</fullName>
    </recommendedName>
</protein>